<evidence type="ECO:0008006" key="4">
    <source>
        <dbReference type="Google" id="ProtNLM"/>
    </source>
</evidence>
<dbReference type="PANTHER" id="PTHR31374">
    <property type="entry name" value="AUXIN-INDUCED PROTEIN-LIKE-RELATED"/>
    <property type="match status" value="1"/>
</dbReference>
<sequence length="133" mass="15404">MKEREIEPLIQRAHTGGRNCSDSEDDESSKWIPRDVPAGYLVVYVGQERRRYMIDYHYPTHPLFKTLLQRSAVEYGFHYEGGLLVACEVVLLEHLLRVIENHNTATHYPEIQKMLGYYASPCPTSEALNRPLL</sequence>
<organism evidence="2 3">
    <name type="scientific">Riccia fluitans</name>
    <dbReference type="NCBI Taxonomy" id="41844"/>
    <lineage>
        <taxon>Eukaryota</taxon>
        <taxon>Viridiplantae</taxon>
        <taxon>Streptophyta</taxon>
        <taxon>Embryophyta</taxon>
        <taxon>Marchantiophyta</taxon>
        <taxon>Marchantiopsida</taxon>
        <taxon>Marchantiidae</taxon>
        <taxon>Marchantiales</taxon>
        <taxon>Ricciaceae</taxon>
        <taxon>Riccia</taxon>
    </lineage>
</organism>
<evidence type="ECO:0000313" key="3">
    <source>
        <dbReference type="Proteomes" id="UP001605036"/>
    </source>
</evidence>
<evidence type="ECO:0000256" key="1">
    <source>
        <dbReference type="ARBA" id="ARBA00006974"/>
    </source>
</evidence>
<evidence type="ECO:0000313" key="2">
    <source>
        <dbReference type="EMBL" id="KAL2622611.1"/>
    </source>
</evidence>
<comment type="caution">
    <text evidence="2">The sequence shown here is derived from an EMBL/GenBank/DDBJ whole genome shotgun (WGS) entry which is preliminary data.</text>
</comment>
<proteinExistence type="inferred from homology"/>
<name>A0ABD1Y775_9MARC</name>
<keyword evidence="3" id="KW-1185">Reference proteome</keyword>
<dbReference type="Pfam" id="PF02519">
    <property type="entry name" value="Auxin_inducible"/>
    <property type="match status" value="1"/>
</dbReference>
<dbReference type="PANTHER" id="PTHR31374:SF419">
    <property type="entry name" value="SAUR FAMILY PROTEIN"/>
    <property type="match status" value="1"/>
</dbReference>
<comment type="similarity">
    <text evidence="1">Belongs to the ARG7 family.</text>
</comment>
<reference evidence="2 3" key="1">
    <citation type="submission" date="2024-09" db="EMBL/GenBank/DDBJ databases">
        <title>Chromosome-scale assembly of Riccia fluitans.</title>
        <authorList>
            <person name="Paukszto L."/>
            <person name="Sawicki J."/>
            <person name="Karawczyk K."/>
            <person name="Piernik-Szablinska J."/>
            <person name="Szczecinska M."/>
            <person name="Mazdziarz M."/>
        </authorList>
    </citation>
    <scope>NUCLEOTIDE SEQUENCE [LARGE SCALE GENOMIC DNA]</scope>
    <source>
        <strain evidence="2">Rf_01</strain>
        <tissue evidence="2">Aerial parts of the thallus</tissue>
    </source>
</reference>
<dbReference type="EMBL" id="JBHFFA010000006">
    <property type="protein sequence ID" value="KAL2622611.1"/>
    <property type="molecule type" value="Genomic_DNA"/>
</dbReference>
<dbReference type="InterPro" id="IPR003676">
    <property type="entry name" value="SAUR_fam"/>
</dbReference>
<accession>A0ABD1Y775</accession>
<gene>
    <name evidence="2" type="ORF">R1flu_002816</name>
</gene>
<dbReference type="AlphaFoldDB" id="A0ABD1Y775"/>
<protein>
    <recommendedName>
        <fullName evidence="4">Small auxin up regulated protein</fullName>
    </recommendedName>
</protein>
<dbReference type="Proteomes" id="UP001605036">
    <property type="component" value="Unassembled WGS sequence"/>
</dbReference>